<dbReference type="PRINTS" id="PR00299">
    <property type="entry name" value="ACRYSTALLIN"/>
</dbReference>
<dbReference type="GO" id="GO:0005634">
    <property type="term" value="C:nucleus"/>
    <property type="evidence" value="ECO:0007669"/>
    <property type="project" value="TreeGrafter"/>
</dbReference>
<evidence type="ECO:0000256" key="5">
    <source>
        <dbReference type="RuleBase" id="RU003616"/>
    </source>
</evidence>
<dbReference type="GO" id="GO:0046872">
    <property type="term" value="F:metal ion binding"/>
    <property type="evidence" value="ECO:0007669"/>
    <property type="project" value="UniProtKB-KW"/>
</dbReference>
<organism evidence="8 9">
    <name type="scientific">Pyrocoelia pectoralis</name>
    <dbReference type="NCBI Taxonomy" id="417401"/>
    <lineage>
        <taxon>Eukaryota</taxon>
        <taxon>Metazoa</taxon>
        <taxon>Ecdysozoa</taxon>
        <taxon>Arthropoda</taxon>
        <taxon>Hexapoda</taxon>
        <taxon>Insecta</taxon>
        <taxon>Pterygota</taxon>
        <taxon>Neoptera</taxon>
        <taxon>Endopterygota</taxon>
        <taxon>Coleoptera</taxon>
        <taxon>Polyphaga</taxon>
        <taxon>Elateriformia</taxon>
        <taxon>Elateroidea</taxon>
        <taxon>Lampyridae</taxon>
        <taxon>Lampyrinae</taxon>
        <taxon>Pyrocoelia</taxon>
    </lineage>
</organism>
<dbReference type="InterPro" id="IPR008978">
    <property type="entry name" value="HSP20-like_chaperone"/>
</dbReference>
<feature type="binding site" evidence="3">
    <location>
        <position position="111"/>
    </location>
    <ligand>
        <name>Zn(2+)</name>
        <dbReference type="ChEBI" id="CHEBI:29105"/>
        <label>1</label>
    </ligand>
</feature>
<dbReference type="Gene3D" id="2.60.40.790">
    <property type="match status" value="1"/>
</dbReference>
<dbReference type="SUPFAM" id="SSF49764">
    <property type="entry name" value="HSP20-like chaperones"/>
    <property type="match status" value="1"/>
</dbReference>
<dbReference type="GO" id="GO:0051082">
    <property type="term" value="F:unfolded protein binding"/>
    <property type="evidence" value="ECO:0007669"/>
    <property type="project" value="TreeGrafter"/>
</dbReference>
<keyword evidence="9" id="KW-1185">Reference proteome</keyword>
<dbReference type="AlphaFoldDB" id="A0AAN7ZGM8"/>
<evidence type="ECO:0000256" key="4">
    <source>
        <dbReference type="PROSITE-ProRule" id="PRU00285"/>
    </source>
</evidence>
<evidence type="ECO:0000256" key="3">
    <source>
        <dbReference type="PIRSR" id="PIRSR036514-1"/>
    </source>
</evidence>
<dbReference type="GO" id="GO:0009408">
    <property type="term" value="P:response to heat"/>
    <property type="evidence" value="ECO:0007669"/>
    <property type="project" value="UniProtKB-ARBA"/>
</dbReference>
<feature type="compositionally biased region" description="Acidic residues" evidence="6">
    <location>
        <begin position="184"/>
        <end position="195"/>
    </location>
</feature>
<dbReference type="InterPro" id="IPR055269">
    <property type="entry name" value="Alpha-crystallin/HSP_16"/>
</dbReference>
<dbReference type="Pfam" id="PF00011">
    <property type="entry name" value="HSP20"/>
    <property type="match status" value="1"/>
</dbReference>
<feature type="binding site" evidence="3">
    <location>
        <position position="104"/>
    </location>
    <ligand>
        <name>Zn(2+)</name>
        <dbReference type="ChEBI" id="CHEBI:29105"/>
        <label>1</label>
    </ligand>
</feature>
<keyword evidence="3" id="KW-0479">Metal-binding</keyword>
<keyword evidence="3" id="KW-0862">Zinc</keyword>
<evidence type="ECO:0000313" key="8">
    <source>
        <dbReference type="EMBL" id="KAK5643067.1"/>
    </source>
</evidence>
<dbReference type="PANTHER" id="PTHR45640:SF13">
    <property type="entry name" value="HEAT SHOCK PROTEIN 22-RELATED"/>
    <property type="match status" value="1"/>
</dbReference>
<comment type="caution">
    <text evidence="8">The sequence shown here is derived from an EMBL/GenBank/DDBJ whole genome shotgun (WGS) entry which is preliminary data.</text>
</comment>
<feature type="region of interest" description="Disordered" evidence="6">
    <location>
        <begin position="162"/>
        <end position="195"/>
    </location>
</feature>
<sequence>MASYFDQWNQSAVRSSQPVDQRYGIVLESGDLVSSLIVPLNAVYLGKNVFQNHLRSWRSDRSDRGSRINVNRTKFEIHLDVQHFDANEITVKINGNTIIIEGDHQEKHDQHGSVTRQFKRKYLVPSGHNMNKATSILSNEGTLIVSVPRKDDDVEEHVIPILQGVSQDEQNDKNVDEQQQGEEKCEDDQGDEKKA</sequence>
<dbReference type="GO" id="GO:0005737">
    <property type="term" value="C:cytoplasm"/>
    <property type="evidence" value="ECO:0007669"/>
    <property type="project" value="TreeGrafter"/>
</dbReference>
<dbReference type="InterPro" id="IPR001436">
    <property type="entry name" value="Alpha-crystallin/sHSP_animal"/>
</dbReference>
<evidence type="ECO:0000256" key="2">
    <source>
        <dbReference type="PIRNR" id="PIRNR036514"/>
    </source>
</evidence>
<evidence type="ECO:0000256" key="1">
    <source>
        <dbReference type="ARBA" id="ARBA00023016"/>
    </source>
</evidence>
<evidence type="ECO:0000256" key="6">
    <source>
        <dbReference type="SAM" id="MobiDB-lite"/>
    </source>
</evidence>
<name>A0AAN7ZGM8_9COLE</name>
<comment type="similarity">
    <text evidence="2 4 5">Belongs to the small heat shock protein (HSP20) family.</text>
</comment>
<proteinExistence type="inferred from homology"/>
<gene>
    <name evidence="8" type="ORF">RI129_006912</name>
</gene>
<dbReference type="PIRSF" id="PIRSF036514">
    <property type="entry name" value="Sm_HSP_B1"/>
    <property type="match status" value="1"/>
</dbReference>
<evidence type="ECO:0000313" key="9">
    <source>
        <dbReference type="Proteomes" id="UP001329430"/>
    </source>
</evidence>
<dbReference type="CDD" id="cd06526">
    <property type="entry name" value="metazoan_ACD"/>
    <property type="match status" value="1"/>
</dbReference>
<accession>A0AAN7ZGM8</accession>
<dbReference type="GO" id="GO:0042026">
    <property type="term" value="P:protein refolding"/>
    <property type="evidence" value="ECO:0007669"/>
    <property type="project" value="TreeGrafter"/>
</dbReference>
<dbReference type="InterPro" id="IPR002068">
    <property type="entry name" value="A-crystallin/Hsp20_dom"/>
</dbReference>
<keyword evidence="1" id="KW-0346">Stress response</keyword>
<feature type="binding site" evidence="3">
    <location>
        <position position="106"/>
    </location>
    <ligand>
        <name>Zn(2+)</name>
        <dbReference type="ChEBI" id="CHEBI:29105"/>
        <label>1</label>
    </ligand>
</feature>
<dbReference type="PANTHER" id="PTHR45640">
    <property type="entry name" value="HEAT SHOCK PROTEIN HSP-12.2-RELATED"/>
    <property type="match status" value="1"/>
</dbReference>
<feature type="domain" description="SHSP" evidence="7">
    <location>
        <begin position="56"/>
        <end position="164"/>
    </location>
</feature>
<reference evidence="8 9" key="1">
    <citation type="journal article" date="2024" name="Insects">
        <title>An Improved Chromosome-Level Genome Assembly of the Firefly Pyrocoelia pectoralis.</title>
        <authorList>
            <person name="Fu X."/>
            <person name="Meyer-Rochow V.B."/>
            <person name="Ballantyne L."/>
            <person name="Zhu X."/>
        </authorList>
    </citation>
    <scope>NUCLEOTIDE SEQUENCE [LARGE SCALE GENOMIC DNA]</scope>
    <source>
        <strain evidence="8">XCY_ONT2</strain>
    </source>
</reference>
<evidence type="ECO:0000259" key="7">
    <source>
        <dbReference type="PROSITE" id="PS01031"/>
    </source>
</evidence>
<protein>
    <recommendedName>
        <fullName evidence="7">SHSP domain-containing protein</fullName>
    </recommendedName>
</protein>
<dbReference type="Proteomes" id="UP001329430">
    <property type="component" value="Chromosome 5"/>
</dbReference>
<dbReference type="PROSITE" id="PS01031">
    <property type="entry name" value="SHSP"/>
    <property type="match status" value="1"/>
</dbReference>
<dbReference type="EMBL" id="JAVRBK010000005">
    <property type="protein sequence ID" value="KAK5643067.1"/>
    <property type="molecule type" value="Genomic_DNA"/>
</dbReference>